<evidence type="ECO:0000256" key="3">
    <source>
        <dbReference type="ARBA" id="ARBA00022676"/>
    </source>
</evidence>
<dbReference type="CAZy" id="GT2">
    <property type="family name" value="Glycosyltransferase Family 2"/>
</dbReference>
<dbReference type="Gene3D" id="3.90.550.10">
    <property type="entry name" value="Spore Coat Polysaccharide Biosynthesis Protein SpsA, Chain A"/>
    <property type="match status" value="1"/>
</dbReference>
<dbReference type="STRING" id="572477.Alvin_1358"/>
<feature type="transmembrane region" description="Helical" evidence="8">
    <location>
        <begin position="270"/>
        <end position="292"/>
    </location>
</feature>
<dbReference type="Pfam" id="PF04138">
    <property type="entry name" value="GtrA_DPMS_TM"/>
    <property type="match status" value="1"/>
</dbReference>
<evidence type="ECO:0000256" key="1">
    <source>
        <dbReference type="ARBA" id="ARBA00004141"/>
    </source>
</evidence>
<organism evidence="11 12">
    <name type="scientific">Allochromatium vinosum (strain ATCC 17899 / DSM 180 / NBRC 103801 / NCIMB 10441 / D)</name>
    <name type="common">Chromatium vinosum</name>
    <dbReference type="NCBI Taxonomy" id="572477"/>
    <lineage>
        <taxon>Bacteria</taxon>
        <taxon>Pseudomonadati</taxon>
        <taxon>Pseudomonadota</taxon>
        <taxon>Gammaproteobacteria</taxon>
        <taxon>Chromatiales</taxon>
        <taxon>Chromatiaceae</taxon>
        <taxon>Allochromatium</taxon>
    </lineage>
</organism>
<dbReference type="CDD" id="cd06442">
    <property type="entry name" value="DPM1_like"/>
    <property type="match status" value="1"/>
</dbReference>
<dbReference type="HOGENOM" id="CLU_039727_0_0_6"/>
<keyword evidence="4 11" id="KW-0808">Transferase</keyword>
<dbReference type="InterPro" id="IPR039528">
    <property type="entry name" value="DPM1-like"/>
</dbReference>
<reference evidence="11 12" key="1">
    <citation type="journal article" date="2011" name="Stand. Genomic Sci.">
        <title>Complete genome sequence of Allochromatium vinosum DSM 180(T).</title>
        <authorList>
            <person name="Weissgerber T."/>
            <person name="Zigann R."/>
            <person name="Bruce D."/>
            <person name="Chang Y.J."/>
            <person name="Detter J.C."/>
            <person name="Han C."/>
            <person name="Hauser L."/>
            <person name="Jeffries C.D."/>
            <person name="Land M."/>
            <person name="Munk A.C."/>
            <person name="Tapia R."/>
            <person name="Dahl C."/>
        </authorList>
    </citation>
    <scope>NUCLEOTIDE SEQUENCE [LARGE SCALE GENOMIC DNA]</scope>
    <source>
        <strain evidence="12">ATCC 17899 / DSM 180 / NBRC 103801 / NCIMB 10441 / D</strain>
    </source>
</reference>
<evidence type="ECO:0000256" key="8">
    <source>
        <dbReference type="SAM" id="Phobius"/>
    </source>
</evidence>
<accession>D3RSY4</accession>
<dbReference type="GO" id="GO:0009247">
    <property type="term" value="P:glycolipid biosynthetic process"/>
    <property type="evidence" value="ECO:0007669"/>
    <property type="project" value="TreeGrafter"/>
</dbReference>
<evidence type="ECO:0000256" key="6">
    <source>
        <dbReference type="ARBA" id="ARBA00022989"/>
    </source>
</evidence>
<dbReference type="AlphaFoldDB" id="D3RSY4"/>
<evidence type="ECO:0000256" key="5">
    <source>
        <dbReference type="ARBA" id="ARBA00022692"/>
    </source>
</evidence>
<dbReference type="SUPFAM" id="SSF53448">
    <property type="entry name" value="Nucleotide-diphospho-sugar transferases"/>
    <property type="match status" value="1"/>
</dbReference>
<feature type="domain" description="GtrA/DPMS transmembrane" evidence="10">
    <location>
        <begin position="273"/>
        <end position="391"/>
    </location>
</feature>
<keyword evidence="5 8" id="KW-0812">Transmembrane</keyword>
<dbReference type="PANTHER" id="PTHR43398:SF1">
    <property type="entry name" value="DOLICHOL-PHOSPHATE MANNOSYLTRANSFERASE SUBUNIT 1"/>
    <property type="match status" value="1"/>
</dbReference>
<dbReference type="PANTHER" id="PTHR43398">
    <property type="entry name" value="DOLICHOL-PHOSPHATE MANNOSYLTRANSFERASE SUBUNIT 1"/>
    <property type="match status" value="1"/>
</dbReference>
<dbReference type="EMBL" id="CP001896">
    <property type="protein sequence ID" value="ADC62293.1"/>
    <property type="molecule type" value="Genomic_DNA"/>
</dbReference>
<evidence type="ECO:0000256" key="4">
    <source>
        <dbReference type="ARBA" id="ARBA00022679"/>
    </source>
</evidence>
<dbReference type="GO" id="GO:0004582">
    <property type="term" value="F:dolichyl-phosphate beta-D-mannosyltransferase activity"/>
    <property type="evidence" value="ECO:0007669"/>
    <property type="project" value="UniProtKB-EC"/>
</dbReference>
<evidence type="ECO:0000256" key="7">
    <source>
        <dbReference type="ARBA" id="ARBA00023136"/>
    </source>
</evidence>
<evidence type="ECO:0000313" key="12">
    <source>
        <dbReference type="Proteomes" id="UP000001441"/>
    </source>
</evidence>
<dbReference type="Pfam" id="PF00535">
    <property type="entry name" value="Glycos_transf_2"/>
    <property type="match status" value="1"/>
</dbReference>
<comment type="subcellular location">
    <subcellularLocation>
        <location evidence="1">Membrane</location>
        <topology evidence="1">Multi-pass membrane protein</topology>
    </subcellularLocation>
</comment>
<dbReference type="GO" id="GO:0000271">
    <property type="term" value="P:polysaccharide biosynthetic process"/>
    <property type="evidence" value="ECO:0007669"/>
    <property type="project" value="InterPro"/>
</dbReference>
<keyword evidence="3 11" id="KW-0328">Glycosyltransferase</keyword>
<evidence type="ECO:0000259" key="10">
    <source>
        <dbReference type="Pfam" id="PF04138"/>
    </source>
</evidence>
<feature type="transmembrane region" description="Helical" evidence="8">
    <location>
        <begin position="334"/>
        <end position="355"/>
    </location>
</feature>
<feature type="transmembrane region" description="Helical" evidence="8">
    <location>
        <begin position="298"/>
        <end position="322"/>
    </location>
</feature>
<evidence type="ECO:0000256" key="2">
    <source>
        <dbReference type="ARBA" id="ARBA00006739"/>
    </source>
</evidence>
<evidence type="ECO:0000313" key="11">
    <source>
        <dbReference type="EMBL" id="ADC62293.1"/>
    </source>
</evidence>
<evidence type="ECO:0000259" key="9">
    <source>
        <dbReference type="Pfam" id="PF00535"/>
    </source>
</evidence>
<dbReference type="Proteomes" id="UP000001441">
    <property type="component" value="Chromosome"/>
</dbReference>
<keyword evidence="12" id="KW-1185">Reference proteome</keyword>
<keyword evidence="7 8" id="KW-0472">Membrane</keyword>
<dbReference type="eggNOG" id="COG2246">
    <property type="taxonomic scope" value="Bacteria"/>
</dbReference>
<feature type="domain" description="Glycosyltransferase 2-like" evidence="9">
    <location>
        <begin position="38"/>
        <end position="200"/>
    </location>
</feature>
<protein>
    <submittedName>
        <fullName evidence="11">Dolichyl-phosphate beta-D-mannosyltransferase</fullName>
        <ecNumber evidence="11">2.4.1.83</ecNumber>
    </submittedName>
</protein>
<feature type="transmembrane region" description="Helical" evidence="8">
    <location>
        <begin position="367"/>
        <end position="391"/>
    </location>
</feature>
<gene>
    <name evidence="11" type="ordered locus">Alvin_1358</name>
</gene>
<sequence length="398" mass="44441">MGATHIERPSLQTLHSWLLPMSDRPNPPTDHRPPELAVIVPTYKEVDSVAEVARRVAAVLDGIDWELIFVDDDSPDGTAERARELARHDPRIRVIQRIGRRGLSSACIEGMLSTTAPYLAVMDGDLQHDETLLPRMLRAIRDEDLDIVVGSRYVEGGDVGDWSARRQGMSRLATRLGQILIRAELSDPMSGFFMVRERVVHGCVRRLTGVGFKILLDIFSAAETPLRFRELPFSFRQRQAGHSKLDNAVLWEYLLMLTQKLIGPLIPLRFIAFSLIGAFGVLVHMSVLWPILHVFGERAFLAGQATATLVAMTSNFFLNNVLTYRDMRLRGRQLLWGWFSFVLACGLGALANVGIADYLFQTGHSGWVLSALAGILVGAVWNYAVTAVYTWKRPANPI</sequence>
<proteinExistence type="inferred from homology"/>
<dbReference type="InterPro" id="IPR007267">
    <property type="entry name" value="GtrA_DPMS_TM"/>
</dbReference>
<dbReference type="eggNOG" id="COG1216">
    <property type="taxonomic scope" value="Bacteria"/>
</dbReference>
<dbReference type="GO" id="GO:0016020">
    <property type="term" value="C:membrane"/>
    <property type="evidence" value="ECO:0007669"/>
    <property type="project" value="UniProtKB-SubCell"/>
</dbReference>
<dbReference type="EC" id="2.4.1.83" evidence="11"/>
<comment type="similarity">
    <text evidence="2">Belongs to the glycosyltransferase 2 family.</text>
</comment>
<dbReference type="InterPro" id="IPR001173">
    <property type="entry name" value="Glyco_trans_2-like"/>
</dbReference>
<dbReference type="InterPro" id="IPR029044">
    <property type="entry name" value="Nucleotide-diphossugar_trans"/>
</dbReference>
<dbReference type="KEGG" id="alv:Alvin_1358"/>
<name>D3RSY4_ALLVD</name>
<keyword evidence="6 8" id="KW-1133">Transmembrane helix</keyword>